<dbReference type="InterPro" id="IPR012878">
    <property type="entry name" value="Beta-AFase-like_GH127_cat"/>
</dbReference>
<keyword evidence="2" id="KW-1185">Reference proteome</keyword>
<dbReference type="RefSeq" id="WP_068752279.1">
    <property type="nucleotide sequence ID" value="NZ_LR214441.1"/>
</dbReference>
<dbReference type="InterPro" id="IPR049174">
    <property type="entry name" value="Beta-AFase-like"/>
</dbReference>
<dbReference type="Pfam" id="PF20737">
    <property type="entry name" value="Glyco_hydro127C"/>
    <property type="match status" value="1"/>
</dbReference>
<proteinExistence type="predicted"/>
<protein>
    <submittedName>
        <fullName evidence="1">Uncharacterized protein</fullName>
    </submittedName>
</protein>
<evidence type="ECO:0000313" key="1">
    <source>
        <dbReference type="EMBL" id="OCL31930.1"/>
    </source>
</evidence>
<dbReference type="AlphaFoldDB" id="A0A1C0AIJ1"/>
<reference evidence="2" key="1">
    <citation type="submission" date="2016-07" db="EMBL/GenBank/DDBJ databases">
        <authorList>
            <person name="Florea S."/>
            <person name="Webb J.S."/>
            <person name="Jaromczyk J."/>
            <person name="Schardl C.L."/>
        </authorList>
    </citation>
    <scope>NUCLEOTIDE SEQUENCE [LARGE SCALE GENOMIC DNA]</scope>
    <source>
        <strain evidence="2">IPBSL-7</strain>
    </source>
</reference>
<organism evidence="1 2">
    <name type="scientific">Tessaracoccus lapidicaptus</name>
    <dbReference type="NCBI Taxonomy" id="1427523"/>
    <lineage>
        <taxon>Bacteria</taxon>
        <taxon>Bacillati</taxon>
        <taxon>Actinomycetota</taxon>
        <taxon>Actinomycetes</taxon>
        <taxon>Propionibacteriales</taxon>
        <taxon>Propionibacteriaceae</taxon>
        <taxon>Tessaracoccus</taxon>
    </lineage>
</organism>
<dbReference type="InterPro" id="IPR049046">
    <property type="entry name" value="Beta-AFase-like_GH127_middle"/>
</dbReference>
<name>A0A1C0AIJ1_9ACTN</name>
<dbReference type="InterPro" id="IPR008928">
    <property type="entry name" value="6-hairpin_glycosidase_sf"/>
</dbReference>
<dbReference type="EMBL" id="MBQD01000024">
    <property type="protein sequence ID" value="OCL31930.1"/>
    <property type="molecule type" value="Genomic_DNA"/>
</dbReference>
<dbReference type="PANTHER" id="PTHR43465">
    <property type="entry name" value="DUF1680 DOMAIN PROTEIN (AFU_ORTHOLOGUE AFUA_1G08910)"/>
    <property type="match status" value="1"/>
</dbReference>
<dbReference type="PANTHER" id="PTHR43465:SF1">
    <property type="entry name" value="NON-REDUCING END BETA-L-ARABINOFURANOSIDASE"/>
    <property type="match status" value="1"/>
</dbReference>
<dbReference type="Proteomes" id="UP000093501">
    <property type="component" value="Unassembled WGS sequence"/>
</dbReference>
<dbReference type="Pfam" id="PF20736">
    <property type="entry name" value="Glyco_hydro127M"/>
    <property type="match status" value="1"/>
</dbReference>
<dbReference type="InterPro" id="IPR049049">
    <property type="entry name" value="Beta-AFase-like_GH127_C"/>
</dbReference>
<evidence type="ECO:0000313" key="2">
    <source>
        <dbReference type="Proteomes" id="UP000093501"/>
    </source>
</evidence>
<comment type="caution">
    <text evidence="1">The sequence shown here is derived from an EMBL/GenBank/DDBJ whole genome shotgun (WGS) entry which is preliminary data.</text>
</comment>
<gene>
    <name evidence="1" type="ORF">BCR15_07690</name>
</gene>
<accession>A0A1C0AIJ1</accession>
<sequence length="658" mass="72020">MTHHALPSTPLDLRDAHLTTGLWGDTWSRTHAVTVPTMRDDLLDADLSGAVENFRVAAGRADGDHVGPPFLDGDLYKWMEAAIATLAHRPDPALEATLDEIIALIGEVQRADGYVHTPTQIQQRLAGTDGTLADRLSFETYNLGHLMTAGCLHHRTTGKTTMLSLAENAAGFLISLVENTPEVIARSAICPSHYMGTVELFRTTGDPRYRQLAHDLIRLRELVPATGLGGDDNQDRIPLTETEAVVGHAVRANYLYAGLADLLLEDDDPELAARLDRLWTDVATSKVYLTGGHGALYDGASPDGFPWQDQITKVHQSYGRPYQLPQTTAHNETCATIGNILWAWRMLLRTGDARFADAIDVAVNNTLLASIGLDGASYFYTNPLRQVRGLPYPLRRAGDTALDPVPAPPPSDERLRQRYLSCFCCPPNIARTLARLPELCWSATPDGLLVHQFAAGTVSTDTSWGRLGIEQHTDYPRDGRVVVVVTDAPDGDASIGVRIPGWATGATLTVVGEDAPAEPGTYARLTRRWQVGDTIELDLPMRVRRLAAHHLVEEATNQVALQRGPVVYCLEHHDLEGGARPAEVLLPRRAAFTERRVTIAGTDVVALDADVLRRPAQDELYADLPDTDPTSVAASFIPYHAWANRGPSEMTVWLPLHW</sequence>
<dbReference type="SUPFAM" id="SSF48208">
    <property type="entry name" value="Six-hairpin glycosidases"/>
    <property type="match status" value="1"/>
</dbReference>
<dbReference type="GO" id="GO:0005975">
    <property type="term" value="P:carbohydrate metabolic process"/>
    <property type="evidence" value="ECO:0007669"/>
    <property type="project" value="InterPro"/>
</dbReference>
<dbReference type="Pfam" id="PF07944">
    <property type="entry name" value="Beta-AFase-like_GH127_cat"/>
    <property type="match status" value="1"/>
</dbReference>